<dbReference type="VEuPathDB" id="FungiDB:CJJ07_003462"/>
<name>A0A0L0NTU1_CANAR</name>
<dbReference type="VEuPathDB" id="FungiDB:QG37_05812"/>
<organism evidence="1 2">
    <name type="scientific">Candidozyma auris</name>
    <name type="common">Yeast</name>
    <name type="synonym">Candida auris</name>
    <dbReference type="NCBI Taxonomy" id="498019"/>
    <lineage>
        <taxon>Eukaryota</taxon>
        <taxon>Fungi</taxon>
        <taxon>Dikarya</taxon>
        <taxon>Ascomycota</taxon>
        <taxon>Saccharomycotina</taxon>
        <taxon>Pichiomycetes</taxon>
        <taxon>Metschnikowiaceae</taxon>
        <taxon>Candidozyma</taxon>
    </lineage>
</organism>
<comment type="caution">
    <text evidence="1">The sequence shown here is derived from an EMBL/GenBank/DDBJ whole genome shotgun (WGS) entry which is preliminary data.</text>
</comment>
<protein>
    <submittedName>
        <fullName evidence="1">Uncharacterized protein</fullName>
    </submittedName>
</protein>
<evidence type="ECO:0000313" key="1">
    <source>
        <dbReference type="EMBL" id="KND97429.1"/>
    </source>
</evidence>
<dbReference type="EMBL" id="LGST01000041">
    <property type="protein sequence ID" value="KND97429.1"/>
    <property type="molecule type" value="Genomic_DNA"/>
</dbReference>
<dbReference type="VEuPathDB" id="FungiDB:B9J08_002282"/>
<sequence length="310" mass="35459">MTNLVLIVHCTSTLAKTIKYNFSDDLDLYVIYNLVVLNDYISKLLTGHKDGEIKVVLVYYDLPDYLDAIRLLLKNGSDEQVKKHHNIYVELYKQQLTLLAGSTLPRGSASTKYNVTLPQGHSDKTIGFRTFMVFNVSHLQLLDYILEGNCGIQQLLRFLALKHGAYFAAISGQLEEVEDPEKALLMLSTLQGELKKSNEEELQIFKSEGSPITDMLQLHQCLMLGWDLWSRIQLVAKLIPRTDESPLLENDVETEELNDLYDEFLESSDERFVEKAKQLVGYEEEPQKPEPPKPLSYKEIVAKIENAFKQ</sequence>
<accession>A0A0L0NTU1</accession>
<gene>
    <name evidence="1" type="ORF">QG37_05812</name>
</gene>
<dbReference type="VEuPathDB" id="FungiDB:CJI96_0004230"/>
<evidence type="ECO:0000313" key="2">
    <source>
        <dbReference type="Proteomes" id="UP000037122"/>
    </source>
</evidence>
<dbReference type="AlphaFoldDB" id="A0A0L0NTU1"/>
<dbReference type="VEuPathDB" id="FungiDB:CJI97_001825"/>
<reference evidence="2" key="1">
    <citation type="journal article" date="2015" name="BMC Genomics">
        <title>Draft genome of a commonly misdiagnosed multidrug resistant pathogen Candida auris.</title>
        <authorList>
            <person name="Chatterjee S."/>
            <person name="Alampalli S.V."/>
            <person name="Nageshan R.K."/>
            <person name="Chettiar S.T."/>
            <person name="Joshi S."/>
            <person name="Tatu U.S."/>
        </authorList>
    </citation>
    <scope>NUCLEOTIDE SEQUENCE [LARGE SCALE GENOMIC DNA]</scope>
    <source>
        <strain evidence="2">6684</strain>
    </source>
</reference>
<proteinExistence type="predicted"/>
<dbReference type="VEuPathDB" id="FungiDB:CJJ09_005373"/>
<dbReference type="Proteomes" id="UP000037122">
    <property type="component" value="Unassembled WGS sequence"/>
</dbReference>